<dbReference type="Pfam" id="PF11349">
    <property type="entry name" value="DUF3151"/>
    <property type="match status" value="1"/>
</dbReference>
<evidence type="ECO:0000313" key="2">
    <source>
        <dbReference type="EMBL" id="RUQ86959.1"/>
    </source>
</evidence>
<dbReference type="Proteomes" id="UP000241203">
    <property type="component" value="Unassembled WGS sequence"/>
</dbReference>
<evidence type="ECO:0000313" key="3">
    <source>
        <dbReference type="Proteomes" id="UP000241203"/>
    </source>
</evidence>
<dbReference type="Proteomes" id="UP000268291">
    <property type="component" value="Unassembled WGS sequence"/>
</dbReference>
<dbReference type="InterPro" id="IPR014487">
    <property type="entry name" value="DUF3151"/>
</dbReference>
<dbReference type="EMBL" id="PYAU01000001">
    <property type="protein sequence ID" value="PSL38529.1"/>
    <property type="molecule type" value="Genomic_DNA"/>
</dbReference>
<evidence type="ECO:0000313" key="1">
    <source>
        <dbReference type="EMBL" id="PSL38529.1"/>
    </source>
</evidence>
<dbReference type="RefSeq" id="WP_106563535.1">
    <property type="nucleotide sequence ID" value="NZ_PYAU01000001.1"/>
</dbReference>
<dbReference type="OrthoDB" id="3826919at2"/>
<accession>A0A2P8GX47</accession>
<keyword evidence="4" id="KW-1185">Reference proteome</keyword>
<protein>
    <submittedName>
        <fullName evidence="2">DUF3151 domain-containing protein</fullName>
    </submittedName>
    <submittedName>
        <fullName evidence="1">Uncharacterized protein DUF3151</fullName>
    </submittedName>
</protein>
<reference evidence="2 4" key="2">
    <citation type="submission" date="2018-12" db="EMBL/GenBank/DDBJ databases">
        <authorList>
            <person name="hu s."/>
            <person name="Xu Y."/>
            <person name="Xu B."/>
            <person name="Li F."/>
        </authorList>
    </citation>
    <scope>NUCLEOTIDE SEQUENCE [LARGE SCALE GENOMIC DNA]</scope>
    <source>
        <strain evidence="2 4">KSW2-17</strain>
    </source>
</reference>
<gene>
    <name evidence="1" type="ORF">CLV49_2154</name>
    <name evidence="2" type="ORF">ELQ93_08445</name>
</gene>
<name>A0A2P8GX47_9MICO</name>
<dbReference type="EMBL" id="RZGY01000001">
    <property type="protein sequence ID" value="RUQ86959.1"/>
    <property type="molecule type" value="Genomic_DNA"/>
</dbReference>
<dbReference type="PIRSF" id="PIRSF017349">
    <property type="entry name" value="UCP017349"/>
    <property type="match status" value="1"/>
</dbReference>
<reference evidence="1 3" key="1">
    <citation type="submission" date="2018-03" db="EMBL/GenBank/DDBJ databases">
        <title>Genomic Encyclopedia of Archaeal and Bacterial Type Strains, Phase II (KMG-II): from individual species to whole genera.</title>
        <authorList>
            <person name="Goeker M."/>
        </authorList>
    </citation>
    <scope>NUCLEOTIDE SEQUENCE [LARGE SCALE GENOMIC DNA]</scope>
    <source>
        <strain evidence="1 3">DSM 21548</strain>
    </source>
</reference>
<evidence type="ECO:0000313" key="4">
    <source>
        <dbReference type="Proteomes" id="UP000268291"/>
    </source>
</evidence>
<sequence length="160" mass="17334">MTGHDLLGIPETRLPAEPEVVDALASASTIDDIEAVVRAHPTSSLAWALLAEHTFHPASALQAYAYARVGYHRGLDSLRKAGWRGQGPVPWSHEPNRGVLRSLYALRKAAAAIGETDEVTRLDEFLRGADETAVARIESLGENRDEPSPSTEAFVIRGLD</sequence>
<dbReference type="AlphaFoldDB" id="A0A2P8GX47"/>
<comment type="caution">
    <text evidence="1">The sequence shown here is derived from an EMBL/GenBank/DDBJ whole genome shotgun (WGS) entry which is preliminary data.</text>
</comment>
<proteinExistence type="predicted"/>
<organism evidence="1 3">
    <name type="scientific">Labedella gwakjiensis</name>
    <dbReference type="NCBI Taxonomy" id="390269"/>
    <lineage>
        <taxon>Bacteria</taxon>
        <taxon>Bacillati</taxon>
        <taxon>Actinomycetota</taxon>
        <taxon>Actinomycetes</taxon>
        <taxon>Micrococcales</taxon>
        <taxon>Microbacteriaceae</taxon>
        <taxon>Labedella</taxon>
    </lineage>
</organism>